<feature type="domain" description="Fido" evidence="4">
    <location>
        <begin position="123"/>
        <end position="274"/>
    </location>
</feature>
<sequence length="374" mass="43192">MYIYILLQWNMKKTSNIPPLLPPNVDYLKLIRYLSEANNALGELKGSLGLIPNQKILATPLLTKEAVASSKIEGTQATIEEVFKYQAEGRKNESISKEEDIREIINYKYAIEYATTLLEKRPLGENLIKALHNILLKSVRGETKDRGNFRRIPVHIGKPGSTIDNAIYIPPPVMELPTLIGNWEKYINSDEEPDFLVQVAVSHYQFEAIHPFLDGNGRIGRLLIPIMLYQRRVLNYPILYISEYFERNKEEYYYNLRLVDEKEDWTSWIIYFLKAIKVQAEDTKNKVDKMLSLYKENKDKIATMKSAFGIMLLDIIFANPVVSFPMIREQLSSSSNQTIFNLLDKFVNAGILKELTGAARNRIFIFKDLMDIIK</sequence>
<dbReference type="PANTHER" id="PTHR13504">
    <property type="entry name" value="FIDO DOMAIN-CONTAINING PROTEIN DDB_G0283145"/>
    <property type="match status" value="1"/>
</dbReference>
<reference evidence="5 6" key="1">
    <citation type="submission" date="2018-05" db="EMBL/GenBank/DDBJ databases">
        <title>Mucilaginibacter hurinus sp. nov., isolated from briquette warehouse soil.</title>
        <authorList>
            <person name="Choi L."/>
        </authorList>
    </citation>
    <scope>NUCLEOTIDE SEQUENCE [LARGE SCALE GENOMIC DNA]</scope>
    <source>
        <strain evidence="5 6">ZR32</strain>
    </source>
</reference>
<dbReference type="PANTHER" id="PTHR13504:SF38">
    <property type="entry name" value="FIDO DOMAIN-CONTAINING PROTEIN"/>
    <property type="match status" value="1"/>
</dbReference>
<feature type="binding site" evidence="1">
    <location>
        <position position="210"/>
    </location>
    <ligand>
        <name>ATP</name>
        <dbReference type="ChEBI" id="CHEBI:30616"/>
    </ligand>
</feature>
<dbReference type="InterPro" id="IPR026287">
    <property type="entry name" value="SoFic-like"/>
</dbReference>
<evidence type="ECO:0000256" key="2">
    <source>
        <dbReference type="PIRSR" id="PIRSR640198-1"/>
    </source>
</evidence>
<name>A0A367GMK7_9SPHI</name>
<proteinExistence type="predicted"/>
<dbReference type="InterPro" id="IPR036597">
    <property type="entry name" value="Fido-like_dom_sf"/>
</dbReference>
<dbReference type="Gene3D" id="1.10.3290.10">
    <property type="entry name" value="Fido-like domain"/>
    <property type="match status" value="1"/>
</dbReference>
<feature type="binding site" evidence="3">
    <location>
        <begin position="214"/>
        <end position="221"/>
    </location>
    <ligand>
        <name>ATP</name>
        <dbReference type="ChEBI" id="CHEBI:30616"/>
    </ligand>
</feature>
<accession>A0A367GMK7</accession>
<dbReference type="AlphaFoldDB" id="A0A367GMK7"/>
<dbReference type="InterPro" id="IPR040198">
    <property type="entry name" value="Fido_containing"/>
</dbReference>
<dbReference type="InterPro" id="IPR003812">
    <property type="entry name" value="Fido"/>
</dbReference>
<dbReference type="SUPFAM" id="SSF140931">
    <property type="entry name" value="Fic-like"/>
    <property type="match status" value="1"/>
</dbReference>
<gene>
    <name evidence="5" type="ORF">DJ568_15450</name>
</gene>
<evidence type="ECO:0000313" key="5">
    <source>
        <dbReference type="EMBL" id="RCH53933.1"/>
    </source>
</evidence>
<keyword evidence="1" id="KW-0547">Nucleotide-binding</keyword>
<dbReference type="Proteomes" id="UP000253209">
    <property type="component" value="Unassembled WGS sequence"/>
</dbReference>
<feature type="binding site" evidence="1">
    <location>
        <position position="73"/>
    </location>
    <ligand>
        <name>ATP</name>
        <dbReference type="ChEBI" id="CHEBI:30616"/>
    </ligand>
</feature>
<dbReference type="InterPro" id="IPR025758">
    <property type="entry name" value="Fic/DOC_N"/>
</dbReference>
<protein>
    <submittedName>
        <fullName evidence="5">Fic family protein</fullName>
    </submittedName>
</protein>
<feature type="binding site" evidence="1">
    <location>
        <position position="252"/>
    </location>
    <ligand>
        <name>ATP</name>
        <dbReference type="ChEBI" id="CHEBI:30616"/>
    </ligand>
</feature>
<feature type="binding site" evidence="1">
    <location>
        <begin position="215"/>
        <end position="221"/>
    </location>
    <ligand>
        <name>ATP</name>
        <dbReference type="ChEBI" id="CHEBI:30616"/>
    </ligand>
</feature>
<dbReference type="EMBL" id="QGDC01000009">
    <property type="protein sequence ID" value="RCH53933.1"/>
    <property type="molecule type" value="Genomic_DNA"/>
</dbReference>
<dbReference type="Pfam" id="PF13784">
    <property type="entry name" value="Fic_N"/>
    <property type="match status" value="1"/>
</dbReference>
<comment type="caution">
    <text evidence="5">The sequence shown here is derived from an EMBL/GenBank/DDBJ whole genome shotgun (WGS) entry which is preliminary data.</text>
</comment>
<dbReference type="Pfam" id="PF02661">
    <property type="entry name" value="Fic"/>
    <property type="match status" value="1"/>
</dbReference>
<evidence type="ECO:0000256" key="3">
    <source>
        <dbReference type="PIRSR" id="PIRSR640198-2"/>
    </source>
</evidence>
<feature type="binding site" evidence="3">
    <location>
        <begin position="252"/>
        <end position="253"/>
    </location>
    <ligand>
        <name>ATP</name>
        <dbReference type="ChEBI" id="CHEBI:30616"/>
    </ligand>
</feature>
<dbReference type="PROSITE" id="PS51459">
    <property type="entry name" value="FIDO"/>
    <property type="match status" value="1"/>
</dbReference>
<keyword evidence="1" id="KW-0067">ATP-binding</keyword>
<feature type="active site" evidence="2">
    <location>
        <position position="210"/>
    </location>
</feature>
<dbReference type="PIRSF" id="PIRSF038925">
    <property type="entry name" value="AMP-prot_trans"/>
    <property type="match status" value="1"/>
</dbReference>
<evidence type="ECO:0000259" key="4">
    <source>
        <dbReference type="PROSITE" id="PS51459"/>
    </source>
</evidence>
<evidence type="ECO:0000313" key="6">
    <source>
        <dbReference type="Proteomes" id="UP000253209"/>
    </source>
</evidence>
<evidence type="ECO:0000256" key="1">
    <source>
        <dbReference type="PIRSR" id="PIRSR038925-1"/>
    </source>
</evidence>
<keyword evidence="6" id="KW-1185">Reference proteome</keyword>
<organism evidence="5 6">
    <name type="scientific">Mucilaginibacter hurinus</name>
    <dbReference type="NCBI Taxonomy" id="2201324"/>
    <lineage>
        <taxon>Bacteria</taxon>
        <taxon>Pseudomonadati</taxon>
        <taxon>Bacteroidota</taxon>
        <taxon>Sphingobacteriia</taxon>
        <taxon>Sphingobacteriales</taxon>
        <taxon>Sphingobacteriaceae</taxon>
        <taxon>Mucilaginibacter</taxon>
    </lineage>
</organism>
<dbReference type="GO" id="GO:0005524">
    <property type="term" value="F:ATP binding"/>
    <property type="evidence" value="ECO:0007669"/>
    <property type="project" value="UniProtKB-KW"/>
</dbReference>